<comment type="similarity">
    <text evidence="2 6">Belongs to the class-V pyridoxal-phosphate-dependent aminotransferase family.</text>
</comment>
<dbReference type="Gene3D" id="3.90.1150.10">
    <property type="entry name" value="Aspartate Aminotransferase, domain 1"/>
    <property type="match status" value="1"/>
</dbReference>
<organism evidence="9 10">
    <name type="scientific">Thalassovita mediterranea</name>
    <dbReference type="NCBI Taxonomy" id="340021"/>
    <lineage>
        <taxon>Bacteria</taxon>
        <taxon>Pseudomonadati</taxon>
        <taxon>Pseudomonadota</taxon>
        <taxon>Alphaproteobacteria</taxon>
        <taxon>Rhodobacterales</taxon>
        <taxon>Roseobacteraceae</taxon>
        <taxon>Thalassovita</taxon>
    </lineage>
</organism>
<comment type="cofactor">
    <cofactor evidence="1 5 7">
        <name>pyridoxal 5'-phosphate</name>
        <dbReference type="ChEBI" id="CHEBI:597326"/>
    </cofactor>
</comment>
<evidence type="ECO:0000256" key="2">
    <source>
        <dbReference type="ARBA" id="ARBA00009236"/>
    </source>
</evidence>
<dbReference type="GO" id="GO:0019265">
    <property type="term" value="P:glycine biosynthetic process, by transamination of glyoxylate"/>
    <property type="evidence" value="ECO:0007669"/>
    <property type="project" value="TreeGrafter"/>
</dbReference>
<dbReference type="InterPro" id="IPR015424">
    <property type="entry name" value="PyrdxlP-dep_Trfase"/>
</dbReference>
<evidence type="ECO:0000313" key="9">
    <source>
        <dbReference type="EMBL" id="CUH83816.1"/>
    </source>
</evidence>
<dbReference type="InterPro" id="IPR015422">
    <property type="entry name" value="PyrdxlP-dep_Trfase_small"/>
</dbReference>
<dbReference type="RefSeq" id="WP_058317947.1">
    <property type="nucleotide sequence ID" value="NZ_CYSF01000006.1"/>
</dbReference>
<dbReference type="PANTHER" id="PTHR21152">
    <property type="entry name" value="AMINOTRANSFERASE CLASS V"/>
    <property type="match status" value="1"/>
</dbReference>
<keyword evidence="10" id="KW-1185">Reference proteome</keyword>
<keyword evidence="3 5" id="KW-0663">Pyridoxal phosphate</keyword>
<name>A0A0P1GN22_9RHOB</name>
<evidence type="ECO:0000256" key="3">
    <source>
        <dbReference type="ARBA" id="ARBA00022898"/>
    </source>
</evidence>
<feature type="modified residue" description="N6-(pyridoxal phosphate)lysine" evidence="5">
    <location>
        <position position="198"/>
    </location>
</feature>
<evidence type="ECO:0000256" key="4">
    <source>
        <dbReference type="PIRSR" id="PIRSR000524-1"/>
    </source>
</evidence>
<dbReference type="PIRSF" id="PIRSF000524">
    <property type="entry name" value="SPT"/>
    <property type="match status" value="1"/>
</dbReference>
<feature type="domain" description="Aminotransferase class V" evidence="8">
    <location>
        <begin position="74"/>
        <end position="282"/>
    </location>
</feature>
<dbReference type="OrthoDB" id="389074at2"/>
<dbReference type="EMBL" id="CYSF01000006">
    <property type="protein sequence ID" value="CUH83816.1"/>
    <property type="molecule type" value="Genomic_DNA"/>
</dbReference>
<evidence type="ECO:0000256" key="5">
    <source>
        <dbReference type="PIRSR" id="PIRSR000524-50"/>
    </source>
</evidence>
<dbReference type="InterPro" id="IPR024169">
    <property type="entry name" value="SP_NH2Trfase/AEP_transaminase"/>
</dbReference>
<evidence type="ECO:0000259" key="8">
    <source>
        <dbReference type="Pfam" id="PF00266"/>
    </source>
</evidence>
<gene>
    <name evidence="9" type="ORF">TM5383_01018</name>
</gene>
<evidence type="ECO:0000256" key="7">
    <source>
        <dbReference type="RuleBase" id="RU004504"/>
    </source>
</evidence>
<dbReference type="EC" id="1.12.-.-" evidence="9"/>
<dbReference type="GO" id="GO:0004760">
    <property type="term" value="F:L-serine-pyruvate transaminase activity"/>
    <property type="evidence" value="ECO:0007669"/>
    <property type="project" value="TreeGrafter"/>
</dbReference>
<feature type="binding site" evidence="4">
    <location>
        <position position="353"/>
    </location>
    <ligand>
        <name>substrate</name>
    </ligand>
</feature>
<dbReference type="GO" id="GO:0008453">
    <property type="term" value="F:alanine-glyoxylate transaminase activity"/>
    <property type="evidence" value="ECO:0007669"/>
    <property type="project" value="TreeGrafter"/>
</dbReference>
<dbReference type="STRING" id="340021.TM5383_01018"/>
<dbReference type="PROSITE" id="PS00595">
    <property type="entry name" value="AA_TRANSFER_CLASS_5"/>
    <property type="match status" value="1"/>
</dbReference>
<proteinExistence type="inferred from homology"/>
<evidence type="ECO:0000256" key="1">
    <source>
        <dbReference type="ARBA" id="ARBA00001933"/>
    </source>
</evidence>
<evidence type="ECO:0000256" key="6">
    <source>
        <dbReference type="RuleBase" id="RU004075"/>
    </source>
</evidence>
<dbReference type="SUPFAM" id="SSF53383">
    <property type="entry name" value="PLP-dependent transferases"/>
    <property type="match status" value="1"/>
</dbReference>
<keyword evidence="9" id="KW-0560">Oxidoreductase</keyword>
<dbReference type="InterPro" id="IPR015421">
    <property type="entry name" value="PyrdxlP-dep_Trfase_major"/>
</dbReference>
<dbReference type="Proteomes" id="UP000051681">
    <property type="component" value="Unassembled WGS sequence"/>
</dbReference>
<protein>
    <submittedName>
        <fullName evidence="9">Soluble hydrogenase 42 kDa subunit</fullName>
        <ecNumber evidence="9">1.12.-.-</ecNumber>
    </submittedName>
</protein>
<sequence length="398" mass="43140">MSLRNGQHYLAIPGPSVMPEAVLREMHRSAPNIYEGELVDLTDSLIPDLRKVARTQHHVAIYIANGHGVWEAALANVLSEGDTVLVPATGRFGHGWAEIARSLGVKTQMVDFGRQSPFDPAQLEQVLREDTEHKIKAVLATHVDTSSGVLNDMAALRAALDATGHPALLMADCIASLGCDRFEMDAWGVDVMVAASQKGLMTPPGVAFVFFNDKAAEVRRKMARVSAYWDWTKRAAPEYLYEYFTGTAPTHHLYGLRAAVDMLMDEGMENVWARHDLLARAIWVACDAWGQGGPLTLNVADPAHRSRAVTSLRIGLPYGPKLRTWTEQNAGVTLGIGLGMFEKDDPKGQGFFRIGHMGHLNPQMVMGALGAIDMAFKAEEIPHGSGALEAASAVIAAG</sequence>
<dbReference type="InterPro" id="IPR000192">
    <property type="entry name" value="Aminotrans_V_dom"/>
</dbReference>
<dbReference type="GO" id="GO:0016491">
    <property type="term" value="F:oxidoreductase activity"/>
    <property type="evidence" value="ECO:0007669"/>
    <property type="project" value="UniProtKB-KW"/>
</dbReference>
<dbReference type="Pfam" id="PF00266">
    <property type="entry name" value="Aminotran_5"/>
    <property type="match status" value="1"/>
</dbReference>
<dbReference type="FunFam" id="3.90.1150.10:FF:000204">
    <property type="entry name" value="Hypothetical aminotransferase"/>
    <property type="match status" value="1"/>
</dbReference>
<reference evidence="9 10" key="1">
    <citation type="submission" date="2015-09" db="EMBL/GenBank/DDBJ databases">
        <authorList>
            <consortium name="Swine Surveillance"/>
        </authorList>
    </citation>
    <scope>NUCLEOTIDE SEQUENCE [LARGE SCALE GENOMIC DNA]</scope>
    <source>
        <strain evidence="9 10">CECT 8383</strain>
    </source>
</reference>
<dbReference type="AlphaFoldDB" id="A0A0P1GN22"/>
<dbReference type="PANTHER" id="PTHR21152:SF40">
    <property type="entry name" value="ALANINE--GLYOXYLATE AMINOTRANSFERASE"/>
    <property type="match status" value="1"/>
</dbReference>
<evidence type="ECO:0000313" key="10">
    <source>
        <dbReference type="Proteomes" id="UP000051681"/>
    </source>
</evidence>
<dbReference type="InterPro" id="IPR020578">
    <property type="entry name" value="Aminotrans_V_PyrdxlP_BS"/>
</dbReference>
<accession>A0A0P1GN22</accession>
<dbReference type="Gene3D" id="3.40.640.10">
    <property type="entry name" value="Type I PLP-dependent aspartate aminotransferase-like (Major domain)"/>
    <property type="match status" value="1"/>
</dbReference>